<name>A0A099KCM9_COLPS</name>
<dbReference type="OrthoDB" id="9803354at2"/>
<comment type="pathway">
    <text evidence="10">Amino-acid biosynthesis; L-alanine biosynthesis.</text>
</comment>
<gene>
    <name evidence="13" type="ORF">GAB14E_4498</name>
</gene>
<sequence length="407" mass="45591">MKAITKSSKLNNVCYDIRGPIAAEAKRLEDEGHKILKLNVGNPAPFGFEAPDDILKDVIHNLPNSQGYSESQGIYSARVAVMQYFQQQGIKDVMVDDIFIGNGVSELIVMAMQALLDNGDEVLIPSPDYPLWTAAVSLSGGKPVHYRCDDENQWFPDLEDMESKITKKTKAIVLINPNNPTGAVYSEEILQGIITLARKYGLIIYSDEIYDKILYDQAKHIPTARLANDILIITLGGLSKNYRIAGFRAGWMVISGPKLHAEDYIEGIKLLSSMRMCANVPSQHAIQTALGGYQSINELISDDGRLIKQRNVAYEMINDIDGLSCNPAMGALYIFVKVDIKKFNISDDERMILDLLKQEKILLVHGRAFNIKAHNYFRLVFLPHVDELIPALEKLKHFFATYKQTKA</sequence>
<protein>
    <recommendedName>
        <fullName evidence="11">Glutamate-pyruvate aminotransferase AlaA</fullName>
        <ecNumber evidence="7">2.6.1.2</ecNumber>
    </recommendedName>
</protein>
<dbReference type="CDD" id="cd00609">
    <property type="entry name" value="AAT_like"/>
    <property type="match status" value="1"/>
</dbReference>
<dbReference type="PATRIC" id="fig|28229.3.peg.4478"/>
<dbReference type="AlphaFoldDB" id="A0A099KCM9"/>
<comment type="function">
    <text evidence="9">Involved in the biosynthesis of alanine. Catalyzes the transamination of pyruvate by glutamate, leading to the formation of L-alanine and 2-oxoglutarate. Is also able to catalyze the reverse reaction.</text>
</comment>
<dbReference type="InterPro" id="IPR004839">
    <property type="entry name" value="Aminotransferase_I/II_large"/>
</dbReference>
<comment type="cofactor">
    <cofactor evidence="1">
        <name>pyridoxal 5'-phosphate</name>
        <dbReference type="ChEBI" id="CHEBI:597326"/>
    </cofactor>
</comment>
<dbReference type="RefSeq" id="WP_033084412.1">
    <property type="nucleotide sequence ID" value="NZ_JQEC01000072.1"/>
</dbReference>
<keyword evidence="5 13" id="KW-0808">Transferase</keyword>
<dbReference type="Pfam" id="PF00155">
    <property type="entry name" value="Aminotran_1_2"/>
    <property type="match status" value="1"/>
</dbReference>
<comment type="similarity">
    <text evidence="2">Belongs to the class-I pyridoxal-phosphate-dependent aminotransferase family.</text>
</comment>
<reference evidence="13 14" key="1">
    <citation type="submission" date="2014-08" db="EMBL/GenBank/DDBJ databases">
        <title>Genomic and Phenotypic Diversity of Colwellia psychrerythraea strains from Disparate Marine Basins.</title>
        <authorList>
            <person name="Techtmann S.M."/>
            <person name="Stelling S.C."/>
            <person name="Utturkar S.M."/>
            <person name="Alshibli N."/>
            <person name="Harris A."/>
            <person name="Brown S.D."/>
            <person name="Hazen T.C."/>
        </authorList>
    </citation>
    <scope>NUCLEOTIDE SEQUENCE [LARGE SCALE GENOMIC DNA]</scope>
    <source>
        <strain evidence="13 14">GAB14E</strain>
    </source>
</reference>
<dbReference type="EMBL" id="JQEC01000072">
    <property type="protein sequence ID" value="KGJ87343.1"/>
    <property type="molecule type" value="Genomic_DNA"/>
</dbReference>
<keyword evidence="4 13" id="KW-0032">Aminotransferase</keyword>
<dbReference type="Proteomes" id="UP000029868">
    <property type="component" value="Unassembled WGS sequence"/>
</dbReference>
<keyword evidence="6" id="KW-0663">Pyridoxal phosphate</keyword>
<dbReference type="EC" id="2.6.1.2" evidence="7"/>
<evidence type="ECO:0000313" key="13">
    <source>
        <dbReference type="EMBL" id="KGJ87343.1"/>
    </source>
</evidence>
<evidence type="ECO:0000256" key="8">
    <source>
        <dbReference type="ARBA" id="ARBA00051882"/>
    </source>
</evidence>
<dbReference type="FunFam" id="3.40.640.10:FF:000019">
    <property type="entry name" value="Pyridoxal phosphate-dependent aminotransferase"/>
    <property type="match status" value="1"/>
</dbReference>
<evidence type="ECO:0000313" key="14">
    <source>
        <dbReference type="Proteomes" id="UP000029868"/>
    </source>
</evidence>
<organism evidence="13 14">
    <name type="scientific">Colwellia psychrerythraea</name>
    <name type="common">Vibrio psychroerythus</name>
    <dbReference type="NCBI Taxonomy" id="28229"/>
    <lineage>
        <taxon>Bacteria</taxon>
        <taxon>Pseudomonadati</taxon>
        <taxon>Pseudomonadota</taxon>
        <taxon>Gammaproteobacteria</taxon>
        <taxon>Alteromonadales</taxon>
        <taxon>Colwelliaceae</taxon>
        <taxon>Colwellia</taxon>
    </lineage>
</organism>
<feature type="domain" description="Aminotransferase class I/classII large" evidence="12">
    <location>
        <begin position="34"/>
        <end position="386"/>
    </location>
</feature>
<evidence type="ECO:0000256" key="7">
    <source>
        <dbReference type="ARBA" id="ARBA00026106"/>
    </source>
</evidence>
<evidence type="ECO:0000256" key="4">
    <source>
        <dbReference type="ARBA" id="ARBA00022576"/>
    </source>
</evidence>
<evidence type="ECO:0000256" key="1">
    <source>
        <dbReference type="ARBA" id="ARBA00001933"/>
    </source>
</evidence>
<evidence type="ECO:0000256" key="10">
    <source>
        <dbReference type="ARBA" id="ARBA00060661"/>
    </source>
</evidence>
<dbReference type="InterPro" id="IPR051926">
    <property type="entry name" value="Ala_Aminotransferase"/>
</dbReference>
<dbReference type="GO" id="GO:0030170">
    <property type="term" value="F:pyridoxal phosphate binding"/>
    <property type="evidence" value="ECO:0007669"/>
    <property type="project" value="InterPro"/>
</dbReference>
<evidence type="ECO:0000256" key="5">
    <source>
        <dbReference type="ARBA" id="ARBA00022679"/>
    </source>
</evidence>
<dbReference type="Gene3D" id="3.90.1150.10">
    <property type="entry name" value="Aspartate Aminotransferase, domain 1"/>
    <property type="match status" value="1"/>
</dbReference>
<comment type="subunit">
    <text evidence="3">Homodimer.</text>
</comment>
<dbReference type="Gene3D" id="3.40.640.10">
    <property type="entry name" value="Type I PLP-dependent aspartate aminotransferase-like (Major domain)"/>
    <property type="match status" value="1"/>
</dbReference>
<evidence type="ECO:0000259" key="12">
    <source>
        <dbReference type="Pfam" id="PF00155"/>
    </source>
</evidence>
<accession>A0A099KCM9</accession>
<dbReference type="InterPro" id="IPR015422">
    <property type="entry name" value="PyrdxlP-dep_Trfase_small"/>
</dbReference>
<evidence type="ECO:0000256" key="2">
    <source>
        <dbReference type="ARBA" id="ARBA00007441"/>
    </source>
</evidence>
<dbReference type="PANTHER" id="PTHR43488:SF2">
    <property type="entry name" value="GLUTAMATE-PYRUVATE AMINOTRANSFERASE ALAA"/>
    <property type="match status" value="1"/>
</dbReference>
<dbReference type="InterPro" id="IPR015421">
    <property type="entry name" value="PyrdxlP-dep_Trfase_major"/>
</dbReference>
<evidence type="ECO:0000256" key="6">
    <source>
        <dbReference type="ARBA" id="ARBA00022898"/>
    </source>
</evidence>
<dbReference type="PANTHER" id="PTHR43488">
    <property type="entry name" value="GLUTAMATE-PYRUVATE AMINOTRANSFERASE ALAA"/>
    <property type="match status" value="1"/>
</dbReference>
<evidence type="ECO:0000256" key="3">
    <source>
        <dbReference type="ARBA" id="ARBA00011738"/>
    </source>
</evidence>
<evidence type="ECO:0000256" key="11">
    <source>
        <dbReference type="ARBA" id="ARBA00070476"/>
    </source>
</evidence>
<comment type="catalytic activity">
    <reaction evidence="8">
        <text>L-alanine + 2-oxoglutarate = pyruvate + L-glutamate</text>
        <dbReference type="Rhea" id="RHEA:19453"/>
        <dbReference type="ChEBI" id="CHEBI:15361"/>
        <dbReference type="ChEBI" id="CHEBI:16810"/>
        <dbReference type="ChEBI" id="CHEBI:29985"/>
        <dbReference type="ChEBI" id="CHEBI:57972"/>
        <dbReference type="EC" id="2.6.1.2"/>
    </reaction>
    <physiologicalReaction direction="right-to-left" evidence="8">
        <dbReference type="Rhea" id="RHEA:19455"/>
    </physiologicalReaction>
</comment>
<dbReference type="InterPro" id="IPR015424">
    <property type="entry name" value="PyrdxlP-dep_Trfase"/>
</dbReference>
<dbReference type="SUPFAM" id="SSF53383">
    <property type="entry name" value="PLP-dependent transferases"/>
    <property type="match status" value="1"/>
</dbReference>
<comment type="caution">
    <text evidence="13">The sequence shown here is derived from an EMBL/GenBank/DDBJ whole genome shotgun (WGS) entry which is preliminary data.</text>
</comment>
<evidence type="ECO:0000256" key="9">
    <source>
        <dbReference type="ARBA" id="ARBA00057611"/>
    </source>
</evidence>
<dbReference type="GO" id="GO:0004021">
    <property type="term" value="F:L-alanine:2-oxoglutarate aminotransferase activity"/>
    <property type="evidence" value="ECO:0007669"/>
    <property type="project" value="UniProtKB-EC"/>
</dbReference>
<proteinExistence type="inferred from homology"/>